<organism evidence="1 2">
    <name type="scientific">Caerostris extrusa</name>
    <name type="common">Bark spider</name>
    <name type="synonym">Caerostris bankana</name>
    <dbReference type="NCBI Taxonomy" id="172846"/>
    <lineage>
        <taxon>Eukaryota</taxon>
        <taxon>Metazoa</taxon>
        <taxon>Ecdysozoa</taxon>
        <taxon>Arthropoda</taxon>
        <taxon>Chelicerata</taxon>
        <taxon>Arachnida</taxon>
        <taxon>Araneae</taxon>
        <taxon>Araneomorphae</taxon>
        <taxon>Entelegynae</taxon>
        <taxon>Araneoidea</taxon>
        <taxon>Araneidae</taxon>
        <taxon>Caerostris</taxon>
    </lineage>
</organism>
<gene>
    <name evidence="1" type="ORF">CEXT_61461</name>
</gene>
<keyword evidence="2" id="KW-1185">Reference proteome</keyword>
<comment type="caution">
    <text evidence="1">The sequence shown here is derived from an EMBL/GenBank/DDBJ whole genome shotgun (WGS) entry which is preliminary data.</text>
</comment>
<dbReference type="Proteomes" id="UP001054945">
    <property type="component" value="Unassembled WGS sequence"/>
</dbReference>
<evidence type="ECO:0000313" key="2">
    <source>
        <dbReference type="Proteomes" id="UP001054945"/>
    </source>
</evidence>
<proteinExistence type="predicted"/>
<name>A0AAV4MJN2_CAEEX</name>
<accession>A0AAV4MJN2</accession>
<evidence type="ECO:0000313" key="1">
    <source>
        <dbReference type="EMBL" id="GIX71696.1"/>
    </source>
</evidence>
<dbReference type="AlphaFoldDB" id="A0AAV4MJN2"/>
<protein>
    <submittedName>
        <fullName evidence="1">Uncharacterized protein</fullName>
    </submittedName>
</protein>
<sequence length="125" mass="13995">MRRDASTSQLWLVPRLARHSASFHNDQDHYSPISHHVLLSAPVMKILTASKPAVPIYLRFTKQRFVLPGSPFFLIQCKLSLPNSALHQLRIIHADSILTSSTSLSHLSTGSFCRTLPISTSTNYN</sequence>
<reference evidence="1 2" key="1">
    <citation type="submission" date="2021-06" db="EMBL/GenBank/DDBJ databases">
        <title>Caerostris extrusa draft genome.</title>
        <authorList>
            <person name="Kono N."/>
            <person name="Arakawa K."/>
        </authorList>
    </citation>
    <scope>NUCLEOTIDE SEQUENCE [LARGE SCALE GENOMIC DNA]</scope>
</reference>
<dbReference type="EMBL" id="BPLR01019778">
    <property type="protein sequence ID" value="GIX71696.1"/>
    <property type="molecule type" value="Genomic_DNA"/>
</dbReference>